<name>A0A0F9UMX3_9ZZZZ</name>
<evidence type="ECO:0000313" key="1">
    <source>
        <dbReference type="EMBL" id="KKN88837.1"/>
    </source>
</evidence>
<comment type="caution">
    <text evidence="1">The sequence shown here is derived from an EMBL/GenBank/DDBJ whole genome shotgun (WGS) entry which is preliminary data.</text>
</comment>
<dbReference type="EMBL" id="LAZR01000125">
    <property type="protein sequence ID" value="KKN88837.1"/>
    <property type="molecule type" value="Genomic_DNA"/>
</dbReference>
<protein>
    <submittedName>
        <fullName evidence="1">Uncharacterized protein</fullName>
    </submittedName>
</protein>
<accession>A0A0F9UMX3</accession>
<gene>
    <name evidence="1" type="ORF">LCGC14_0244440</name>
</gene>
<sequence>MRTETIRENGYFYIKVKILSLAAEAKIIRKQEQKARAHGNRSLRIGLADHRRGIVRHEARHAQLAYGFLRGMPYKRMEAKCHPGCGPDFAKVKSSIERYVCARREIGTEVDEYGYTVTKWEPIEEFNARKAQLLADFDKWVAEAKA</sequence>
<proteinExistence type="predicted"/>
<organism evidence="1">
    <name type="scientific">marine sediment metagenome</name>
    <dbReference type="NCBI Taxonomy" id="412755"/>
    <lineage>
        <taxon>unclassified sequences</taxon>
        <taxon>metagenomes</taxon>
        <taxon>ecological metagenomes</taxon>
    </lineage>
</organism>
<reference evidence="1" key="1">
    <citation type="journal article" date="2015" name="Nature">
        <title>Complex archaea that bridge the gap between prokaryotes and eukaryotes.</title>
        <authorList>
            <person name="Spang A."/>
            <person name="Saw J.H."/>
            <person name="Jorgensen S.L."/>
            <person name="Zaremba-Niedzwiedzka K."/>
            <person name="Martijn J."/>
            <person name="Lind A.E."/>
            <person name="van Eijk R."/>
            <person name="Schleper C."/>
            <person name="Guy L."/>
            <person name="Ettema T.J."/>
        </authorList>
    </citation>
    <scope>NUCLEOTIDE SEQUENCE</scope>
</reference>
<dbReference type="AlphaFoldDB" id="A0A0F9UMX3"/>